<keyword evidence="2" id="KW-0812">Transmembrane</keyword>
<dbReference type="OrthoDB" id="5231661at2759"/>
<gene>
    <name evidence="3" type="ORF">BU16DRAFT_531416</name>
</gene>
<proteinExistence type="predicted"/>
<keyword evidence="4" id="KW-1185">Reference proteome</keyword>
<protein>
    <submittedName>
        <fullName evidence="3">Uncharacterized protein</fullName>
    </submittedName>
</protein>
<evidence type="ECO:0000313" key="4">
    <source>
        <dbReference type="Proteomes" id="UP000799750"/>
    </source>
</evidence>
<reference evidence="3" key="1">
    <citation type="journal article" date="2020" name="Stud. Mycol.">
        <title>101 Dothideomycetes genomes: a test case for predicting lifestyles and emergence of pathogens.</title>
        <authorList>
            <person name="Haridas S."/>
            <person name="Albert R."/>
            <person name="Binder M."/>
            <person name="Bloem J."/>
            <person name="Labutti K."/>
            <person name="Salamov A."/>
            <person name="Andreopoulos B."/>
            <person name="Baker S."/>
            <person name="Barry K."/>
            <person name="Bills G."/>
            <person name="Bluhm B."/>
            <person name="Cannon C."/>
            <person name="Castanera R."/>
            <person name="Culley D."/>
            <person name="Daum C."/>
            <person name="Ezra D."/>
            <person name="Gonzalez J."/>
            <person name="Henrissat B."/>
            <person name="Kuo A."/>
            <person name="Liang C."/>
            <person name="Lipzen A."/>
            <person name="Lutzoni F."/>
            <person name="Magnuson J."/>
            <person name="Mondo S."/>
            <person name="Nolan M."/>
            <person name="Ohm R."/>
            <person name="Pangilinan J."/>
            <person name="Park H.-J."/>
            <person name="Ramirez L."/>
            <person name="Alfaro M."/>
            <person name="Sun H."/>
            <person name="Tritt A."/>
            <person name="Yoshinaga Y."/>
            <person name="Zwiers L.-H."/>
            <person name="Turgeon B."/>
            <person name="Goodwin S."/>
            <person name="Spatafora J."/>
            <person name="Crous P."/>
            <person name="Grigoriev I."/>
        </authorList>
    </citation>
    <scope>NUCLEOTIDE SEQUENCE</scope>
    <source>
        <strain evidence="3">CBS 269.34</strain>
    </source>
</reference>
<dbReference type="Proteomes" id="UP000799750">
    <property type="component" value="Unassembled WGS sequence"/>
</dbReference>
<evidence type="ECO:0000256" key="2">
    <source>
        <dbReference type="SAM" id="Phobius"/>
    </source>
</evidence>
<sequence>MSSSQRAKFSTTKPTSDTDSKPPKLKNPSFGGASLKELGANRTVRIVVIIALTIAGTAESIFWAKVLWAKFGPSPKDQGDEA</sequence>
<dbReference type="EMBL" id="MU004198">
    <property type="protein sequence ID" value="KAF2490076.1"/>
    <property type="molecule type" value="Genomic_DNA"/>
</dbReference>
<keyword evidence="2" id="KW-0472">Membrane</keyword>
<name>A0A6A6QDI1_9PEZI</name>
<evidence type="ECO:0000313" key="3">
    <source>
        <dbReference type="EMBL" id="KAF2490076.1"/>
    </source>
</evidence>
<keyword evidence="2" id="KW-1133">Transmembrane helix</keyword>
<accession>A0A6A6QDI1</accession>
<organism evidence="3 4">
    <name type="scientific">Lophium mytilinum</name>
    <dbReference type="NCBI Taxonomy" id="390894"/>
    <lineage>
        <taxon>Eukaryota</taxon>
        <taxon>Fungi</taxon>
        <taxon>Dikarya</taxon>
        <taxon>Ascomycota</taxon>
        <taxon>Pezizomycotina</taxon>
        <taxon>Dothideomycetes</taxon>
        <taxon>Pleosporomycetidae</taxon>
        <taxon>Mytilinidiales</taxon>
        <taxon>Mytilinidiaceae</taxon>
        <taxon>Lophium</taxon>
    </lineage>
</organism>
<feature type="region of interest" description="Disordered" evidence="1">
    <location>
        <begin position="1"/>
        <end position="35"/>
    </location>
</feature>
<dbReference type="AlphaFoldDB" id="A0A6A6QDI1"/>
<evidence type="ECO:0000256" key="1">
    <source>
        <dbReference type="SAM" id="MobiDB-lite"/>
    </source>
</evidence>
<feature type="transmembrane region" description="Helical" evidence="2">
    <location>
        <begin position="44"/>
        <end position="64"/>
    </location>
</feature>